<dbReference type="EMBL" id="JABSTQ010005210">
    <property type="protein sequence ID" value="KAG0439852.1"/>
    <property type="molecule type" value="Genomic_DNA"/>
</dbReference>
<protein>
    <submittedName>
        <fullName evidence="1">Uncharacterized protein</fullName>
    </submittedName>
</protein>
<sequence>MLALESFDITKQLIPDVMHDMFEGGFAVVLHYTLQGVLSDGILTLSDFGKVATFKAFLRVFSELYDAASVPPKLHYLVHYPRIIERYGPLQQYWCMRFEVKHQYFKSMALENKNFVNIGKSLSTRHQLLQSYELHMNVLDKNVCATGLKAIAPAELNLCAQSLASDSQGTWKGGAPGEPGVRPSTGETGGFRGREGGYCSCSNWTSVSPRPALCGGCDTVGATKWATPGEHTIFRLPPLPRLRLRSHHNFNHIPSHNFDDTVHPSACALKGFLAVELGR</sequence>
<dbReference type="Proteomes" id="UP000805193">
    <property type="component" value="Unassembled WGS sequence"/>
</dbReference>
<keyword evidence="2" id="KW-1185">Reference proteome</keyword>
<accession>A0AC60QQR5</accession>
<name>A0AC60QQR5_IXOPE</name>
<reference evidence="1 2" key="1">
    <citation type="journal article" date="2020" name="Cell">
        <title>Large-Scale Comparative Analyses of Tick Genomes Elucidate Their Genetic Diversity and Vector Capacities.</title>
        <authorList>
            <consortium name="Tick Genome and Microbiome Consortium (TIGMIC)"/>
            <person name="Jia N."/>
            <person name="Wang J."/>
            <person name="Shi W."/>
            <person name="Du L."/>
            <person name="Sun Y."/>
            <person name="Zhan W."/>
            <person name="Jiang J.F."/>
            <person name="Wang Q."/>
            <person name="Zhang B."/>
            <person name="Ji P."/>
            <person name="Bell-Sakyi L."/>
            <person name="Cui X.M."/>
            <person name="Yuan T.T."/>
            <person name="Jiang B.G."/>
            <person name="Yang W.F."/>
            <person name="Lam T.T."/>
            <person name="Chang Q.C."/>
            <person name="Ding S.J."/>
            <person name="Wang X.J."/>
            <person name="Zhu J.G."/>
            <person name="Ruan X.D."/>
            <person name="Zhao L."/>
            <person name="Wei J.T."/>
            <person name="Ye R.Z."/>
            <person name="Que T.C."/>
            <person name="Du C.H."/>
            <person name="Zhou Y.H."/>
            <person name="Cheng J.X."/>
            <person name="Dai P.F."/>
            <person name="Guo W.B."/>
            <person name="Han X.H."/>
            <person name="Huang E.J."/>
            <person name="Li L.F."/>
            <person name="Wei W."/>
            <person name="Gao Y.C."/>
            <person name="Liu J.Z."/>
            <person name="Shao H.Z."/>
            <person name="Wang X."/>
            <person name="Wang C.C."/>
            <person name="Yang T.C."/>
            <person name="Huo Q.B."/>
            <person name="Li W."/>
            <person name="Chen H.Y."/>
            <person name="Chen S.E."/>
            <person name="Zhou L.G."/>
            <person name="Ni X.B."/>
            <person name="Tian J.H."/>
            <person name="Sheng Y."/>
            <person name="Liu T."/>
            <person name="Pan Y.S."/>
            <person name="Xia L.Y."/>
            <person name="Li J."/>
            <person name="Zhao F."/>
            <person name="Cao W.C."/>
        </authorList>
    </citation>
    <scope>NUCLEOTIDE SEQUENCE [LARGE SCALE GENOMIC DNA]</scope>
    <source>
        <strain evidence="1">Iper-2018</strain>
    </source>
</reference>
<gene>
    <name evidence="1" type="ORF">HPB47_016507</name>
</gene>
<evidence type="ECO:0000313" key="2">
    <source>
        <dbReference type="Proteomes" id="UP000805193"/>
    </source>
</evidence>
<proteinExistence type="predicted"/>
<organism evidence="1 2">
    <name type="scientific">Ixodes persulcatus</name>
    <name type="common">Taiga tick</name>
    <dbReference type="NCBI Taxonomy" id="34615"/>
    <lineage>
        <taxon>Eukaryota</taxon>
        <taxon>Metazoa</taxon>
        <taxon>Ecdysozoa</taxon>
        <taxon>Arthropoda</taxon>
        <taxon>Chelicerata</taxon>
        <taxon>Arachnida</taxon>
        <taxon>Acari</taxon>
        <taxon>Parasitiformes</taxon>
        <taxon>Ixodida</taxon>
        <taxon>Ixodoidea</taxon>
        <taxon>Ixodidae</taxon>
        <taxon>Ixodinae</taxon>
        <taxon>Ixodes</taxon>
    </lineage>
</organism>
<evidence type="ECO:0000313" key="1">
    <source>
        <dbReference type="EMBL" id="KAG0439852.1"/>
    </source>
</evidence>
<comment type="caution">
    <text evidence="1">The sequence shown here is derived from an EMBL/GenBank/DDBJ whole genome shotgun (WGS) entry which is preliminary data.</text>
</comment>